<name>A0A645C808_9ZZZZ</name>
<reference evidence="1" key="1">
    <citation type="submission" date="2019-08" db="EMBL/GenBank/DDBJ databases">
        <authorList>
            <person name="Kucharzyk K."/>
            <person name="Murdoch R.W."/>
            <person name="Higgins S."/>
            <person name="Loffler F."/>
        </authorList>
    </citation>
    <scope>NUCLEOTIDE SEQUENCE</scope>
</reference>
<evidence type="ECO:0000313" key="1">
    <source>
        <dbReference type="EMBL" id="MPM73291.1"/>
    </source>
</evidence>
<protein>
    <submittedName>
        <fullName evidence="1">Uncharacterized protein</fullName>
    </submittedName>
</protein>
<comment type="caution">
    <text evidence="1">The sequence shown here is derived from an EMBL/GenBank/DDBJ whole genome shotgun (WGS) entry which is preliminary data.</text>
</comment>
<sequence>MGGEFVSIDDVLGFQQLKSDVRVADPTRGVNARRHAEGDVGGGEFGAQLGAFDQGANAGSELFAQGLDPVFDHDAVFTEQRNDVGDGAESDIVEDFFQAGLKTAKVVFAPVFDEGVRELERGAGSGEELKVFEFRINLRVDDGDGVGQLGAGLVMVGDDHVDAAPDGLVDGVAAGDAAVDGDEDTGGAEGIERFLERFRSKAVPVVEAVRNERMNVRAVLPQDERQKGAGGDSVGVIIPVDEDGFLVGDGIPQPLCGVLDAGEPIRVAEVCETRI</sequence>
<organism evidence="1">
    <name type="scientific">bioreactor metagenome</name>
    <dbReference type="NCBI Taxonomy" id="1076179"/>
    <lineage>
        <taxon>unclassified sequences</taxon>
        <taxon>metagenomes</taxon>
        <taxon>ecological metagenomes</taxon>
    </lineage>
</organism>
<dbReference type="EMBL" id="VSSQ01025264">
    <property type="protein sequence ID" value="MPM73291.1"/>
    <property type="molecule type" value="Genomic_DNA"/>
</dbReference>
<dbReference type="AlphaFoldDB" id="A0A645C808"/>
<proteinExistence type="predicted"/>
<gene>
    <name evidence="1" type="ORF">SDC9_120268</name>
</gene>
<accession>A0A645C808</accession>